<dbReference type="InterPro" id="IPR013083">
    <property type="entry name" value="Znf_RING/FYVE/PHD"/>
</dbReference>
<dbReference type="InterPro" id="IPR011011">
    <property type="entry name" value="Znf_FYVE_PHD"/>
</dbReference>
<dbReference type="Gene3D" id="3.30.40.10">
    <property type="entry name" value="Zinc/RING finger domain, C3HC4 (zinc finger)"/>
    <property type="match status" value="1"/>
</dbReference>
<dbReference type="AlphaFoldDB" id="A0A7J5X9V0"/>
<comment type="caution">
    <text evidence="1">The sequence shown here is derived from an EMBL/GenBank/DDBJ whole genome shotgun (WGS) entry which is preliminary data.</text>
</comment>
<proteinExistence type="predicted"/>
<evidence type="ECO:0000313" key="1">
    <source>
        <dbReference type="EMBL" id="KAF3833603.1"/>
    </source>
</evidence>
<protein>
    <submittedName>
        <fullName evidence="1">Uncharacterized protein</fullName>
    </submittedName>
</protein>
<gene>
    <name evidence="1" type="ORF">F7725_024807</name>
</gene>
<dbReference type="SUPFAM" id="SSF57903">
    <property type="entry name" value="FYVE/PHD zinc finger"/>
    <property type="match status" value="1"/>
</dbReference>
<dbReference type="Proteomes" id="UP000518266">
    <property type="component" value="Unassembled WGS sequence"/>
</dbReference>
<evidence type="ECO:0000313" key="2">
    <source>
        <dbReference type="Proteomes" id="UP000518266"/>
    </source>
</evidence>
<dbReference type="EMBL" id="JAAKFY010000026">
    <property type="protein sequence ID" value="KAF3833603.1"/>
    <property type="molecule type" value="Genomic_DNA"/>
</dbReference>
<keyword evidence="2" id="KW-1185">Reference proteome</keyword>
<organism evidence="1 2">
    <name type="scientific">Dissostichus mawsoni</name>
    <name type="common">Antarctic cod</name>
    <dbReference type="NCBI Taxonomy" id="36200"/>
    <lineage>
        <taxon>Eukaryota</taxon>
        <taxon>Metazoa</taxon>
        <taxon>Chordata</taxon>
        <taxon>Craniata</taxon>
        <taxon>Vertebrata</taxon>
        <taxon>Euteleostomi</taxon>
        <taxon>Actinopterygii</taxon>
        <taxon>Neopterygii</taxon>
        <taxon>Teleostei</taxon>
        <taxon>Neoteleostei</taxon>
        <taxon>Acanthomorphata</taxon>
        <taxon>Eupercaria</taxon>
        <taxon>Perciformes</taxon>
        <taxon>Notothenioidei</taxon>
        <taxon>Nototheniidae</taxon>
        <taxon>Dissostichus</taxon>
    </lineage>
</organism>
<accession>A0A7J5X9V0</accession>
<reference evidence="1 2" key="1">
    <citation type="submission" date="2020-03" db="EMBL/GenBank/DDBJ databases">
        <title>Dissostichus mawsoni Genome sequencing and assembly.</title>
        <authorList>
            <person name="Park H."/>
        </authorList>
    </citation>
    <scope>NUCLEOTIDE SEQUENCE [LARGE SCALE GENOMIC DNA]</scope>
    <source>
        <strain evidence="1">DM0001</strain>
        <tissue evidence="1">Muscle</tissue>
    </source>
</reference>
<sequence length="178" mass="20556">MKSFCRRLCQKQDFFSSSVLPELLTRRHDPVLVSQRACEYCERPDFGKMIICVKCNNHIHYSCAQIKRKPATWSWRSLIEIPRKPLSVMSDAEHHVGRDLFVTTVTPVCSFCLRSDCRTSPQIGFAHIFKRGRDARGICVLNHVCKNNYPQAVMRTEGYNRGSFLNNILPVIRQALCH</sequence>
<name>A0A7J5X9V0_DISMA</name>
<dbReference type="OrthoDB" id="6155932at2759"/>